<accession>A0ABR8DMX4</accession>
<evidence type="ECO:0000256" key="7">
    <source>
        <dbReference type="ARBA" id="ARBA00022679"/>
    </source>
</evidence>
<protein>
    <recommendedName>
        <fullName evidence="5 11">Transaldolase</fullName>
        <ecNumber evidence="5 11">2.2.1.2</ecNumber>
    </recommendedName>
</protein>
<evidence type="ECO:0000256" key="5">
    <source>
        <dbReference type="ARBA" id="ARBA00013151"/>
    </source>
</evidence>
<gene>
    <name evidence="11 12" type="primary">tal</name>
    <name evidence="12" type="ORF">H6G97_13865</name>
</gene>
<keyword evidence="7 11" id="KW-0808">Transferase</keyword>
<evidence type="ECO:0000256" key="4">
    <source>
        <dbReference type="ARBA" id="ARBA00008426"/>
    </source>
</evidence>
<dbReference type="InterPro" id="IPR001585">
    <property type="entry name" value="TAL/FSA"/>
</dbReference>
<keyword evidence="6 11" id="KW-0963">Cytoplasm</keyword>
<keyword evidence="9 11" id="KW-0704">Schiff base</keyword>
<evidence type="ECO:0000256" key="1">
    <source>
        <dbReference type="ARBA" id="ARBA00003518"/>
    </source>
</evidence>
<comment type="catalytic activity">
    <reaction evidence="10 11">
        <text>D-sedoheptulose 7-phosphate + D-glyceraldehyde 3-phosphate = D-erythrose 4-phosphate + beta-D-fructose 6-phosphate</text>
        <dbReference type="Rhea" id="RHEA:17053"/>
        <dbReference type="ChEBI" id="CHEBI:16897"/>
        <dbReference type="ChEBI" id="CHEBI:57483"/>
        <dbReference type="ChEBI" id="CHEBI:57634"/>
        <dbReference type="ChEBI" id="CHEBI:59776"/>
        <dbReference type="EC" id="2.2.1.2"/>
    </reaction>
</comment>
<dbReference type="Proteomes" id="UP000623440">
    <property type="component" value="Unassembled WGS sequence"/>
</dbReference>
<evidence type="ECO:0000313" key="13">
    <source>
        <dbReference type="Proteomes" id="UP000623440"/>
    </source>
</evidence>
<comment type="similarity">
    <text evidence="4 11">Belongs to the transaldolase family. Type 2 subfamily.</text>
</comment>
<dbReference type="InterPro" id="IPR018225">
    <property type="entry name" value="Transaldolase_AS"/>
</dbReference>
<evidence type="ECO:0000313" key="12">
    <source>
        <dbReference type="EMBL" id="MBD2530599.1"/>
    </source>
</evidence>
<dbReference type="InterPro" id="IPR013785">
    <property type="entry name" value="Aldolase_TIM"/>
</dbReference>
<evidence type="ECO:0000256" key="2">
    <source>
        <dbReference type="ARBA" id="ARBA00004496"/>
    </source>
</evidence>
<evidence type="ECO:0000256" key="10">
    <source>
        <dbReference type="ARBA" id="ARBA00048810"/>
    </source>
</evidence>
<dbReference type="CDD" id="cd00955">
    <property type="entry name" value="Transaldolase_like"/>
    <property type="match status" value="1"/>
</dbReference>
<comment type="caution">
    <text evidence="12">The sequence shown here is derived from an EMBL/GenBank/DDBJ whole genome shotgun (WGS) entry which is preliminary data.</text>
</comment>
<evidence type="ECO:0000256" key="11">
    <source>
        <dbReference type="HAMAP-Rule" id="MF_00493"/>
    </source>
</evidence>
<dbReference type="GO" id="GO:0004801">
    <property type="term" value="F:transaldolase activity"/>
    <property type="evidence" value="ECO:0007669"/>
    <property type="project" value="UniProtKB-EC"/>
</dbReference>
<dbReference type="PIRSF" id="PIRSF036915">
    <property type="entry name" value="Trnald_Bac_Plnt"/>
    <property type="match status" value="1"/>
</dbReference>
<evidence type="ECO:0000256" key="6">
    <source>
        <dbReference type="ARBA" id="ARBA00022490"/>
    </source>
</evidence>
<comment type="subcellular location">
    <subcellularLocation>
        <location evidence="2 11">Cytoplasm</location>
    </subcellularLocation>
</comment>
<dbReference type="PANTHER" id="PTHR10683">
    <property type="entry name" value="TRANSALDOLASE"/>
    <property type="match status" value="1"/>
</dbReference>
<dbReference type="NCBIfam" id="TIGR00876">
    <property type="entry name" value="tal_mycobact"/>
    <property type="match status" value="1"/>
</dbReference>
<comment type="pathway">
    <text evidence="3 11">Carbohydrate degradation; pentose phosphate pathway; D-glyceraldehyde 3-phosphate and beta-D-fructose 6-phosphate from D-ribose 5-phosphate and D-xylulose 5-phosphate (non-oxidative stage): step 2/3.</text>
</comment>
<sequence length="381" mass="42384">MSTNHLLEINQYGQSIWMDNLSRDIIQSGELKDMVENQGISGITSNPAIFEKAIAGNVIYDADIEAGVRANLPTDKIYESLVFADIRNACDILRPVYEASNRLDGYVSIEVPPTIAHDTEATITEARRYFQEIGRENLMIKIPGTEPGLPAVEQVIAEGMNVNITLLFSVESYVNTAWAYIRGLEKRLAEGKDISKIASVASFFLSRIDSNIDAKIDAKLKKGVDDISVEAKLREVKGKVAIANAKIAYQEYKKIIESDRWKALAEKGATVQRLLWASTSTKDPHYNDVMYIEELIGRDTVNTVPPATIKACADHCNVGDRLETNVDNAYTLIENLKDPDINVDLNAVMDELLDEGIDKFIQPFQSLMNSLEEKIKVLSPV</sequence>
<name>A0ABR8DMX4_9NOSO</name>
<keyword evidence="8 11" id="KW-0570">Pentose shunt</keyword>
<comment type="function">
    <text evidence="1 11">Transaldolase is important for the balance of metabolites in the pentose-phosphate pathway.</text>
</comment>
<dbReference type="PROSITE" id="PS00958">
    <property type="entry name" value="TRANSALDOLASE_2"/>
    <property type="match status" value="1"/>
</dbReference>
<dbReference type="PROSITE" id="PS01054">
    <property type="entry name" value="TRANSALDOLASE_1"/>
    <property type="match status" value="1"/>
</dbReference>
<dbReference type="RefSeq" id="WP_190941140.1">
    <property type="nucleotide sequence ID" value="NZ_JACJSI010000022.1"/>
</dbReference>
<dbReference type="PANTHER" id="PTHR10683:SF31">
    <property type="entry name" value="TRANSALDOLASE"/>
    <property type="match status" value="1"/>
</dbReference>
<dbReference type="Gene3D" id="3.20.20.70">
    <property type="entry name" value="Aldolase class I"/>
    <property type="match status" value="1"/>
</dbReference>
<organism evidence="12 13">
    <name type="scientific">Nostoc flagelliforme FACHB-838</name>
    <dbReference type="NCBI Taxonomy" id="2692904"/>
    <lineage>
        <taxon>Bacteria</taxon>
        <taxon>Bacillati</taxon>
        <taxon>Cyanobacteriota</taxon>
        <taxon>Cyanophyceae</taxon>
        <taxon>Nostocales</taxon>
        <taxon>Nostocaceae</taxon>
        <taxon>Nostoc</taxon>
    </lineage>
</organism>
<dbReference type="InterPro" id="IPR004732">
    <property type="entry name" value="Transaldolase_2"/>
</dbReference>
<evidence type="ECO:0000256" key="3">
    <source>
        <dbReference type="ARBA" id="ARBA00004857"/>
    </source>
</evidence>
<dbReference type="EMBL" id="JACJSI010000022">
    <property type="protein sequence ID" value="MBD2530599.1"/>
    <property type="molecule type" value="Genomic_DNA"/>
</dbReference>
<dbReference type="Pfam" id="PF00923">
    <property type="entry name" value="TAL_FSA"/>
    <property type="match status" value="1"/>
</dbReference>
<keyword evidence="13" id="KW-1185">Reference proteome</keyword>
<evidence type="ECO:0000256" key="9">
    <source>
        <dbReference type="ARBA" id="ARBA00023270"/>
    </source>
</evidence>
<dbReference type="NCBIfam" id="NF002881">
    <property type="entry name" value="PRK03343.1"/>
    <property type="match status" value="1"/>
</dbReference>
<proteinExistence type="inferred from homology"/>
<feature type="active site" description="Schiff-base intermediate with substrate" evidence="11">
    <location>
        <position position="141"/>
    </location>
</feature>
<reference evidence="12 13" key="1">
    <citation type="journal article" date="2020" name="ISME J.">
        <title>Comparative genomics reveals insights into cyanobacterial evolution and habitat adaptation.</title>
        <authorList>
            <person name="Chen M.Y."/>
            <person name="Teng W.K."/>
            <person name="Zhao L."/>
            <person name="Hu C.X."/>
            <person name="Zhou Y.K."/>
            <person name="Han B.P."/>
            <person name="Song L.R."/>
            <person name="Shu W.S."/>
        </authorList>
    </citation>
    <scope>NUCLEOTIDE SEQUENCE [LARGE SCALE GENOMIC DNA]</scope>
    <source>
        <strain evidence="12 13">FACHB-838</strain>
    </source>
</reference>
<evidence type="ECO:0000256" key="8">
    <source>
        <dbReference type="ARBA" id="ARBA00023126"/>
    </source>
</evidence>
<dbReference type="SUPFAM" id="SSF51569">
    <property type="entry name" value="Aldolase"/>
    <property type="match status" value="1"/>
</dbReference>
<dbReference type="HAMAP" id="MF_00493">
    <property type="entry name" value="Transaldolase_2"/>
    <property type="match status" value="1"/>
</dbReference>
<dbReference type="EC" id="2.2.1.2" evidence="5 11"/>